<evidence type="ECO:0008006" key="15">
    <source>
        <dbReference type="Google" id="ProtNLM"/>
    </source>
</evidence>
<keyword evidence="12" id="KW-0137">Centromere</keyword>
<evidence type="ECO:0000256" key="8">
    <source>
        <dbReference type="ARBA" id="ARBA00022776"/>
    </source>
</evidence>
<evidence type="ECO:0000256" key="3">
    <source>
        <dbReference type="ARBA" id="ARBA00007716"/>
    </source>
</evidence>
<accession>A0AA38GJ61</accession>
<keyword evidence="9" id="KW-0995">Kinetochore</keyword>
<comment type="subcellular location">
    <subcellularLocation>
        <location evidence="2">Chromosome</location>
        <location evidence="2">Centromere</location>
        <location evidence="2">Kinetochore</location>
    </subcellularLocation>
    <subcellularLocation>
        <location evidence="1">Cytoplasm</location>
        <location evidence="1">Cytoskeleton</location>
        <location evidence="1">Spindle</location>
    </subcellularLocation>
</comment>
<keyword evidence="10" id="KW-0206">Cytoskeleton</keyword>
<evidence type="ECO:0000256" key="9">
    <source>
        <dbReference type="ARBA" id="ARBA00022838"/>
    </source>
</evidence>
<evidence type="ECO:0000313" key="13">
    <source>
        <dbReference type="EMBL" id="KAH9322859.1"/>
    </source>
</evidence>
<evidence type="ECO:0000313" key="14">
    <source>
        <dbReference type="Proteomes" id="UP000824469"/>
    </source>
</evidence>
<keyword evidence="6" id="KW-0132">Cell division</keyword>
<proteinExistence type="inferred from homology"/>
<dbReference type="InterPro" id="IPR033341">
    <property type="entry name" value="SKA3"/>
</dbReference>
<keyword evidence="11" id="KW-0131">Cell cycle</keyword>
<evidence type="ECO:0000256" key="10">
    <source>
        <dbReference type="ARBA" id="ARBA00023212"/>
    </source>
</evidence>
<evidence type="ECO:0000256" key="2">
    <source>
        <dbReference type="ARBA" id="ARBA00004629"/>
    </source>
</evidence>
<evidence type="ECO:0000256" key="12">
    <source>
        <dbReference type="ARBA" id="ARBA00023328"/>
    </source>
</evidence>
<evidence type="ECO:0000256" key="4">
    <source>
        <dbReference type="ARBA" id="ARBA00022454"/>
    </source>
</evidence>
<reference evidence="13 14" key="1">
    <citation type="journal article" date="2021" name="Nat. Plants">
        <title>The Taxus genome provides insights into paclitaxel biosynthesis.</title>
        <authorList>
            <person name="Xiong X."/>
            <person name="Gou J."/>
            <person name="Liao Q."/>
            <person name="Li Y."/>
            <person name="Zhou Q."/>
            <person name="Bi G."/>
            <person name="Li C."/>
            <person name="Du R."/>
            <person name="Wang X."/>
            <person name="Sun T."/>
            <person name="Guo L."/>
            <person name="Liang H."/>
            <person name="Lu P."/>
            <person name="Wu Y."/>
            <person name="Zhang Z."/>
            <person name="Ro D.K."/>
            <person name="Shang Y."/>
            <person name="Huang S."/>
            <person name="Yan J."/>
        </authorList>
    </citation>
    <scope>NUCLEOTIDE SEQUENCE [LARGE SCALE GENOMIC DNA]</scope>
    <source>
        <strain evidence="13">Ta-2019</strain>
    </source>
</reference>
<keyword evidence="14" id="KW-1185">Reference proteome</keyword>
<dbReference type="EMBL" id="JAHRHJ020000003">
    <property type="protein sequence ID" value="KAH9322859.1"/>
    <property type="molecule type" value="Genomic_DNA"/>
</dbReference>
<name>A0AA38GJ61_TAXCH</name>
<evidence type="ECO:0000256" key="5">
    <source>
        <dbReference type="ARBA" id="ARBA00022490"/>
    </source>
</evidence>
<evidence type="ECO:0000256" key="6">
    <source>
        <dbReference type="ARBA" id="ARBA00022618"/>
    </source>
</evidence>
<keyword evidence="5" id="KW-0963">Cytoplasm</keyword>
<evidence type="ECO:0000256" key="1">
    <source>
        <dbReference type="ARBA" id="ARBA00004186"/>
    </source>
</evidence>
<dbReference type="PANTHER" id="PTHR48118:SF1">
    <property type="entry name" value="SPINDLE AND KINETOCHORE-ASSOCIATED PROTEIN 3"/>
    <property type="match status" value="1"/>
</dbReference>
<dbReference type="Proteomes" id="UP000824469">
    <property type="component" value="Unassembled WGS sequence"/>
</dbReference>
<dbReference type="GO" id="GO:0007059">
    <property type="term" value="P:chromosome segregation"/>
    <property type="evidence" value="ECO:0007669"/>
    <property type="project" value="InterPro"/>
</dbReference>
<comment type="similarity">
    <text evidence="3">Belongs to the SKA3 family.</text>
</comment>
<dbReference type="GO" id="GO:0000278">
    <property type="term" value="P:mitotic cell cycle"/>
    <property type="evidence" value="ECO:0007669"/>
    <property type="project" value="TreeGrafter"/>
</dbReference>
<protein>
    <recommendedName>
        <fullName evidence="15">Spindle and kinetochore-associated protein 3</fullName>
    </recommendedName>
</protein>
<keyword evidence="8" id="KW-0498">Mitosis</keyword>
<dbReference type="GO" id="GO:0005876">
    <property type="term" value="C:spindle microtubule"/>
    <property type="evidence" value="ECO:0007669"/>
    <property type="project" value="TreeGrafter"/>
</dbReference>
<comment type="caution">
    <text evidence="13">The sequence shown here is derived from an EMBL/GenBank/DDBJ whole genome shotgun (WGS) entry which is preliminary data.</text>
</comment>
<keyword evidence="7" id="KW-0493">Microtubule</keyword>
<feature type="non-terminal residue" evidence="13">
    <location>
        <position position="1"/>
    </location>
</feature>
<keyword evidence="4" id="KW-0158">Chromosome</keyword>
<dbReference type="GO" id="GO:0051301">
    <property type="term" value="P:cell division"/>
    <property type="evidence" value="ECO:0007669"/>
    <property type="project" value="UniProtKB-KW"/>
</dbReference>
<gene>
    <name evidence="13" type="ORF">KI387_017498</name>
</gene>
<evidence type="ECO:0000256" key="7">
    <source>
        <dbReference type="ARBA" id="ARBA00022701"/>
    </source>
</evidence>
<dbReference type="GO" id="GO:0000940">
    <property type="term" value="C:outer kinetochore"/>
    <property type="evidence" value="ECO:0007669"/>
    <property type="project" value="InterPro"/>
</dbReference>
<dbReference type="PANTHER" id="PTHR48118">
    <property type="entry name" value="SPINDLE AND KINETOCHORE-ASSOCIATED PROTEIN 3"/>
    <property type="match status" value="1"/>
</dbReference>
<sequence length="132" mass="14698">SSLNPFVEGLNRRATSTNNQVEALESMTIDTISFRELLGHCNELYKQNENAVSVLQDRLKEYGYEAVEIDSSDEPLPFEGISRREDKFADLEALSNHSLAIQIPEQTIMLSASCLSLPAASARDCEQQCSSR</sequence>
<evidence type="ECO:0000256" key="11">
    <source>
        <dbReference type="ARBA" id="ARBA00023306"/>
    </source>
</evidence>
<organism evidence="13 14">
    <name type="scientific">Taxus chinensis</name>
    <name type="common">Chinese yew</name>
    <name type="synonym">Taxus wallichiana var. chinensis</name>
    <dbReference type="NCBI Taxonomy" id="29808"/>
    <lineage>
        <taxon>Eukaryota</taxon>
        <taxon>Viridiplantae</taxon>
        <taxon>Streptophyta</taxon>
        <taxon>Embryophyta</taxon>
        <taxon>Tracheophyta</taxon>
        <taxon>Spermatophyta</taxon>
        <taxon>Pinopsida</taxon>
        <taxon>Pinidae</taxon>
        <taxon>Conifers II</taxon>
        <taxon>Cupressales</taxon>
        <taxon>Taxaceae</taxon>
        <taxon>Taxus</taxon>
    </lineage>
</organism>
<dbReference type="AlphaFoldDB" id="A0AA38GJ61"/>